<evidence type="ECO:0000259" key="2">
    <source>
        <dbReference type="SMART" id="SM00382"/>
    </source>
</evidence>
<dbReference type="InterPro" id="IPR054567">
    <property type="entry name" value="NNH7"/>
</dbReference>
<proteinExistence type="predicted"/>
<accession>A0A4R6V9V7</accession>
<evidence type="ECO:0000313" key="3">
    <source>
        <dbReference type="EMBL" id="TDQ53306.1"/>
    </source>
</evidence>
<keyword evidence="4" id="KW-1185">Reference proteome</keyword>
<organism evidence="3 4">
    <name type="scientific">Actinorugispora endophytica</name>
    <dbReference type="NCBI Taxonomy" id="1605990"/>
    <lineage>
        <taxon>Bacteria</taxon>
        <taxon>Bacillati</taxon>
        <taxon>Actinomycetota</taxon>
        <taxon>Actinomycetes</taxon>
        <taxon>Streptosporangiales</taxon>
        <taxon>Nocardiopsidaceae</taxon>
        <taxon>Actinorugispora</taxon>
    </lineage>
</organism>
<dbReference type="AlphaFoldDB" id="A0A4R6V9V7"/>
<protein>
    <recommendedName>
        <fullName evidence="2">AAA+ ATPase domain-containing protein</fullName>
    </recommendedName>
</protein>
<dbReference type="Gene3D" id="3.40.50.300">
    <property type="entry name" value="P-loop containing nucleotide triphosphate hydrolases"/>
    <property type="match status" value="1"/>
</dbReference>
<dbReference type="EMBL" id="SNYN01000004">
    <property type="protein sequence ID" value="TDQ53306.1"/>
    <property type="molecule type" value="Genomic_DNA"/>
</dbReference>
<feature type="region of interest" description="Disordered" evidence="1">
    <location>
        <begin position="1082"/>
        <end position="1115"/>
    </location>
</feature>
<dbReference type="SUPFAM" id="SSF52540">
    <property type="entry name" value="P-loop containing nucleoside triphosphate hydrolases"/>
    <property type="match status" value="1"/>
</dbReference>
<comment type="caution">
    <text evidence="3">The sequence shown here is derived from an EMBL/GenBank/DDBJ whole genome shotgun (WGS) entry which is preliminary data.</text>
</comment>
<dbReference type="InterPro" id="IPR003593">
    <property type="entry name" value="AAA+_ATPase"/>
</dbReference>
<gene>
    <name evidence="3" type="ORF">EV190_10495</name>
</gene>
<evidence type="ECO:0000256" key="1">
    <source>
        <dbReference type="SAM" id="MobiDB-lite"/>
    </source>
</evidence>
<dbReference type="Proteomes" id="UP000295281">
    <property type="component" value="Unassembled WGS sequence"/>
</dbReference>
<name>A0A4R6V9V7_9ACTN</name>
<evidence type="ECO:0000313" key="4">
    <source>
        <dbReference type="Proteomes" id="UP000295281"/>
    </source>
</evidence>
<reference evidence="3 4" key="1">
    <citation type="submission" date="2019-03" db="EMBL/GenBank/DDBJ databases">
        <title>Genomic Encyclopedia of Type Strains, Phase IV (KMG-IV): sequencing the most valuable type-strain genomes for metagenomic binning, comparative biology and taxonomic classification.</title>
        <authorList>
            <person name="Goeker M."/>
        </authorList>
    </citation>
    <scope>NUCLEOTIDE SEQUENCE [LARGE SCALE GENOMIC DNA]</scope>
    <source>
        <strain evidence="3 4">DSM 46770</strain>
    </source>
</reference>
<dbReference type="Pfam" id="PF22738">
    <property type="entry name" value="NNH7"/>
    <property type="match status" value="1"/>
</dbReference>
<dbReference type="SMART" id="SM00382">
    <property type="entry name" value="AAA"/>
    <property type="match status" value="1"/>
</dbReference>
<dbReference type="InterPro" id="IPR027417">
    <property type="entry name" value="P-loop_NTPase"/>
</dbReference>
<sequence>MVKKTLSYTDALRVLGKDDSALLDFAERLADGTLGMLGVPDLFGLREQVLRHGREAITGMREKITGVSRWDRTERIEAANQILRITAFFEALGEVLDQPGSPLKPADLEFTRDEQYALLTDAVNGYGLAPAPLPPAAHGDGSALAVWSPEASVLPFVRGLAVWEGLSDTARGRVEDSLAPLPALAQRRYAESYRKLAADVPEFGVWANLAEHDETRKHVDEMRVGLAGMEELLRGTLAAPGTRRRLTELERYYQAVLDKPMLPSVEAPEGAVLPPVRHAYLNLGGRLRFTGPNAQPSADDWWEKAHRYDDLQPLLVSLLTQRDCHLRPIVLLGHPGAGKSQLTRMLAARLPSGDFLPLRVKLRSVQADAPIRVQVEEGVSATLNTRVSWRELCDSAPGALPVVILDGFDELLQATGVNRSDYLEQVQQFQERQADMGSPVAVIVTSRTVVAERARFPARTPVIRLAPFDEDRIRRLLGVWNRANTAQLTARGLRPLPLETALRYRELAEQPLLLLMLLVFDTDANALQQGGAAFGRGELYERLLTAFAEREVRKHHSHLDADGLSRAVEDELRRLEVVAMAMFVRHRQSVTSDELGGDLSALFPETAVHVADPGLGGRIAPADQVLGRFFFVHEAGAVQRDGRRSVYEFLHATFGEYLVARTLVNELSDLVADREHAARRRSPAPLDTSRFYALSSFAAIAGRAAVVEFAADLLERRVGGDRAAYRALLVELFQAAPYPRTGQSVLDYQPYRATVVQRLAAHTANLVTLLVLVADEVDLAELYPGSARPWQDWRDVSGVWRAMPGDQWHGFLDTVRVRHLGFWENIGARTVLCREPEDPVNVGECVGFELRSDVAEALDVTNPYDITVPYDGITSRLLRSMATRAHGSVSRAVLMLGPYLKHVGTDLGSWLLDDPDPASADPAAVDLDASIPPHGSLRTGKVAWTEVNDVLELRLAPVGSAGSLFSDRRRNLRYMRLLFGNDRLGRLELTVLRQAAEDFGYFARFLSSSGGEDYSPPAEISLGLLRETVSGYLRRVTSVVSGPLLSSRHVRPVLDALRPHLQASEDLDRVCGLAAANDLLDDSDVTRELPSGQWRSTGGPSQGENGGPSRSSGSA</sequence>
<feature type="domain" description="AAA+ ATPase" evidence="2">
    <location>
        <begin position="325"/>
        <end position="469"/>
    </location>
</feature>